<dbReference type="Pfam" id="PF05485">
    <property type="entry name" value="THAP"/>
    <property type="match status" value="1"/>
</dbReference>
<organism evidence="8 9">
    <name type="scientific">Dryococelus australis</name>
    <dbReference type="NCBI Taxonomy" id="614101"/>
    <lineage>
        <taxon>Eukaryota</taxon>
        <taxon>Metazoa</taxon>
        <taxon>Ecdysozoa</taxon>
        <taxon>Arthropoda</taxon>
        <taxon>Hexapoda</taxon>
        <taxon>Insecta</taxon>
        <taxon>Pterygota</taxon>
        <taxon>Neoptera</taxon>
        <taxon>Polyneoptera</taxon>
        <taxon>Phasmatodea</taxon>
        <taxon>Verophasmatodea</taxon>
        <taxon>Anareolatae</taxon>
        <taxon>Phasmatidae</taxon>
        <taxon>Eurycanthinae</taxon>
        <taxon>Dryococelus</taxon>
    </lineage>
</organism>
<evidence type="ECO:0000313" key="9">
    <source>
        <dbReference type="Proteomes" id="UP001159363"/>
    </source>
</evidence>
<evidence type="ECO:0000256" key="6">
    <source>
        <dbReference type="SAM" id="Coils"/>
    </source>
</evidence>
<dbReference type="Pfam" id="PF12017">
    <property type="entry name" value="Tnp_P_element"/>
    <property type="match status" value="1"/>
</dbReference>
<dbReference type="PROSITE" id="PS50950">
    <property type="entry name" value="ZF_THAP"/>
    <property type="match status" value="1"/>
</dbReference>
<sequence length="222" mass="26266">MYHRFPNDLVTPKNWIFACKRKNVFKADTSRVCSIHFSENDYERDLQSELTGMNLGKYDLVHDLLLPNKCGKEKDIQKILNAKKTKIIRLIKQFVNQVPSQDIRVILKIHFLEHEIKLFQVRVLSLEEEIKRKKNASLRQELINIKIQHRQCSKYVNTKLREVLKDVFMPKQIERLILKNKKRIRWEDHDIAAAVTLHSISRKAYLYLRKNVGLPLPGLSTI</sequence>
<evidence type="ECO:0000313" key="8">
    <source>
        <dbReference type="EMBL" id="KAJ8891358.1"/>
    </source>
</evidence>
<keyword evidence="1" id="KW-0479">Metal-binding</keyword>
<evidence type="ECO:0000256" key="1">
    <source>
        <dbReference type="ARBA" id="ARBA00022723"/>
    </source>
</evidence>
<comment type="caution">
    <text evidence="8">The sequence shown here is derived from an EMBL/GenBank/DDBJ whole genome shotgun (WGS) entry which is preliminary data.</text>
</comment>
<evidence type="ECO:0000256" key="4">
    <source>
        <dbReference type="ARBA" id="ARBA00023125"/>
    </source>
</evidence>
<name>A0ABQ9I3X4_9NEOP</name>
<protein>
    <recommendedName>
        <fullName evidence="7">THAP-type domain-containing protein</fullName>
    </recommendedName>
</protein>
<dbReference type="Proteomes" id="UP001159363">
    <property type="component" value="Chromosome 3"/>
</dbReference>
<gene>
    <name evidence="8" type="ORF">PR048_010874</name>
</gene>
<feature type="coiled-coil region" evidence="6">
    <location>
        <begin position="109"/>
        <end position="136"/>
    </location>
</feature>
<reference evidence="8 9" key="1">
    <citation type="submission" date="2023-02" db="EMBL/GenBank/DDBJ databases">
        <title>LHISI_Scaffold_Assembly.</title>
        <authorList>
            <person name="Stuart O.P."/>
            <person name="Cleave R."/>
            <person name="Magrath M.J.L."/>
            <person name="Mikheyev A.S."/>
        </authorList>
    </citation>
    <scope>NUCLEOTIDE SEQUENCE [LARGE SCALE GENOMIC DNA]</scope>
    <source>
        <strain evidence="8">Daus_M_001</strain>
        <tissue evidence="8">Leg muscle</tissue>
    </source>
</reference>
<proteinExistence type="predicted"/>
<keyword evidence="9" id="KW-1185">Reference proteome</keyword>
<keyword evidence="6" id="KW-0175">Coiled coil</keyword>
<evidence type="ECO:0000256" key="3">
    <source>
        <dbReference type="ARBA" id="ARBA00022833"/>
    </source>
</evidence>
<dbReference type="SUPFAM" id="SSF57716">
    <property type="entry name" value="Glucocorticoid receptor-like (DNA-binding domain)"/>
    <property type="match status" value="1"/>
</dbReference>
<keyword evidence="2 5" id="KW-0863">Zinc-finger</keyword>
<evidence type="ECO:0000259" key="7">
    <source>
        <dbReference type="PROSITE" id="PS50950"/>
    </source>
</evidence>
<dbReference type="EMBL" id="JARBHB010000003">
    <property type="protein sequence ID" value="KAJ8891358.1"/>
    <property type="molecule type" value="Genomic_DNA"/>
</dbReference>
<evidence type="ECO:0000256" key="2">
    <source>
        <dbReference type="ARBA" id="ARBA00022771"/>
    </source>
</evidence>
<dbReference type="InterPro" id="IPR021896">
    <property type="entry name" value="THAP9-like_HTH"/>
</dbReference>
<feature type="domain" description="THAP-type" evidence="7">
    <location>
        <begin position="1"/>
        <end position="70"/>
    </location>
</feature>
<accession>A0ABQ9I3X4</accession>
<evidence type="ECO:0000256" key="5">
    <source>
        <dbReference type="PROSITE-ProRule" id="PRU00309"/>
    </source>
</evidence>
<keyword evidence="4 5" id="KW-0238">DNA-binding</keyword>
<keyword evidence="3" id="KW-0862">Zinc</keyword>
<dbReference type="InterPro" id="IPR006612">
    <property type="entry name" value="THAP_Znf"/>
</dbReference>